<protein>
    <submittedName>
        <fullName evidence="3">CRAL/TRIO domain-containing protein</fullName>
    </submittedName>
</protein>
<dbReference type="SMART" id="SM00516">
    <property type="entry name" value="SEC14"/>
    <property type="match status" value="1"/>
</dbReference>
<name>A0A5C3N1S1_9AGAM</name>
<dbReference type="InterPro" id="IPR036273">
    <property type="entry name" value="CRAL/TRIO_N_dom_sf"/>
</dbReference>
<feature type="region of interest" description="Disordered" evidence="1">
    <location>
        <begin position="1"/>
        <end position="30"/>
    </location>
</feature>
<dbReference type="AlphaFoldDB" id="A0A5C3N1S1"/>
<evidence type="ECO:0000259" key="2">
    <source>
        <dbReference type="PROSITE" id="PS50191"/>
    </source>
</evidence>
<dbReference type="STRING" id="5364.A0A5C3N1S1"/>
<feature type="domain" description="CRAL-TRIO" evidence="2">
    <location>
        <begin position="102"/>
        <end position="256"/>
    </location>
</feature>
<dbReference type="Gene3D" id="3.40.525.10">
    <property type="entry name" value="CRAL-TRIO lipid binding domain"/>
    <property type="match status" value="1"/>
</dbReference>
<reference evidence="3 4" key="1">
    <citation type="journal article" date="2019" name="Nat. Ecol. Evol.">
        <title>Megaphylogeny resolves global patterns of mushroom evolution.</title>
        <authorList>
            <person name="Varga T."/>
            <person name="Krizsan K."/>
            <person name="Foldi C."/>
            <person name="Dima B."/>
            <person name="Sanchez-Garcia M."/>
            <person name="Sanchez-Ramirez S."/>
            <person name="Szollosi G.J."/>
            <person name="Szarkandi J.G."/>
            <person name="Papp V."/>
            <person name="Albert L."/>
            <person name="Andreopoulos W."/>
            <person name="Angelini C."/>
            <person name="Antonin V."/>
            <person name="Barry K.W."/>
            <person name="Bougher N.L."/>
            <person name="Buchanan P."/>
            <person name="Buyck B."/>
            <person name="Bense V."/>
            <person name="Catcheside P."/>
            <person name="Chovatia M."/>
            <person name="Cooper J."/>
            <person name="Damon W."/>
            <person name="Desjardin D."/>
            <person name="Finy P."/>
            <person name="Geml J."/>
            <person name="Haridas S."/>
            <person name="Hughes K."/>
            <person name="Justo A."/>
            <person name="Karasinski D."/>
            <person name="Kautmanova I."/>
            <person name="Kiss B."/>
            <person name="Kocsube S."/>
            <person name="Kotiranta H."/>
            <person name="LaButti K.M."/>
            <person name="Lechner B.E."/>
            <person name="Liimatainen K."/>
            <person name="Lipzen A."/>
            <person name="Lukacs Z."/>
            <person name="Mihaltcheva S."/>
            <person name="Morgado L.N."/>
            <person name="Niskanen T."/>
            <person name="Noordeloos M.E."/>
            <person name="Ohm R.A."/>
            <person name="Ortiz-Santana B."/>
            <person name="Ovrebo C."/>
            <person name="Racz N."/>
            <person name="Riley R."/>
            <person name="Savchenko A."/>
            <person name="Shiryaev A."/>
            <person name="Soop K."/>
            <person name="Spirin V."/>
            <person name="Szebenyi C."/>
            <person name="Tomsovsky M."/>
            <person name="Tulloss R.E."/>
            <person name="Uehling J."/>
            <person name="Grigoriev I.V."/>
            <person name="Vagvolgyi C."/>
            <person name="Papp T."/>
            <person name="Martin F.M."/>
            <person name="Miettinen O."/>
            <person name="Hibbett D.S."/>
            <person name="Nagy L.G."/>
        </authorList>
    </citation>
    <scope>NUCLEOTIDE SEQUENCE [LARGE SCALE GENOMIC DNA]</scope>
    <source>
        <strain evidence="3 4">OMC1185</strain>
    </source>
</reference>
<keyword evidence="4" id="KW-1185">Reference proteome</keyword>
<dbReference type="PROSITE" id="PS50191">
    <property type="entry name" value="CRAL_TRIO"/>
    <property type="match status" value="1"/>
</dbReference>
<dbReference type="CDD" id="cd00170">
    <property type="entry name" value="SEC14"/>
    <property type="match status" value="1"/>
</dbReference>
<dbReference type="Pfam" id="PF00650">
    <property type="entry name" value="CRAL_TRIO"/>
    <property type="match status" value="1"/>
</dbReference>
<proteinExistence type="predicted"/>
<dbReference type="PANTHER" id="PTHR45824:SF29">
    <property type="entry name" value="GH16843P"/>
    <property type="match status" value="1"/>
</dbReference>
<accession>A0A5C3N1S1</accession>
<dbReference type="InterPro" id="IPR052578">
    <property type="entry name" value="PI_Transfer_CRAL-TRIO"/>
</dbReference>
<dbReference type="InterPro" id="IPR001251">
    <property type="entry name" value="CRAL-TRIO_dom"/>
</dbReference>
<dbReference type="InterPro" id="IPR011074">
    <property type="entry name" value="CRAL/TRIO_N_dom"/>
</dbReference>
<gene>
    <name evidence="3" type="ORF">OE88DRAFT_1810804</name>
</gene>
<organism evidence="3 4">
    <name type="scientific">Heliocybe sulcata</name>
    <dbReference type="NCBI Taxonomy" id="5364"/>
    <lineage>
        <taxon>Eukaryota</taxon>
        <taxon>Fungi</taxon>
        <taxon>Dikarya</taxon>
        <taxon>Basidiomycota</taxon>
        <taxon>Agaricomycotina</taxon>
        <taxon>Agaricomycetes</taxon>
        <taxon>Gloeophyllales</taxon>
        <taxon>Gloeophyllaceae</taxon>
        <taxon>Heliocybe</taxon>
    </lineage>
</organism>
<dbReference type="Proteomes" id="UP000305948">
    <property type="component" value="Unassembled WGS sequence"/>
</dbReference>
<sequence length="303" mass="34923">MPDYLPLPPPPSPSDVQPPTLTGEQEGMRQKVHEHFGKPDYALPGEKDGVLSDEEKFWLSWECMLRYLRATKWDVSSAIKRLEATLKWRREYGLYSTVTSEHVEPEALTGKQVLFGYDVDRRPALYLIPSRQNTDESPRQIQFTVWMLERAIDLMGPGVETLALMINLAEKAKMPSFNTAKTVLDILQNHYPERLGRALIINVPFLLNAFFKMITPFIDPMTRPKLKFNPSVVKDELFASDMVMKEWWGGSREFAWEHEQYWPALVKLSHDRKKAMLEKWKELGGTVGLKEWDIKTAVASSTP</sequence>
<evidence type="ECO:0000313" key="3">
    <source>
        <dbReference type="EMBL" id="TFK47681.1"/>
    </source>
</evidence>
<dbReference type="GO" id="GO:0008526">
    <property type="term" value="F:phosphatidylinositol transfer activity"/>
    <property type="evidence" value="ECO:0007669"/>
    <property type="project" value="TreeGrafter"/>
</dbReference>
<dbReference type="Pfam" id="PF03765">
    <property type="entry name" value="CRAL_TRIO_N"/>
    <property type="match status" value="1"/>
</dbReference>
<dbReference type="EMBL" id="ML213522">
    <property type="protein sequence ID" value="TFK47681.1"/>
    <property type="molecule type" value="Genomic_DNA"/>
</dbReference>
<evidence type="ECO:0000256" key="1">
    <source>
        <dbReference type="SAM" id="MobiDB-lite"/>
    </source>
</evidence>
<dbReference type="OrthoDB" id="75724at2759"/>
<dbReference type="SUPFAM" id="SSF46938">
    <property type="entry name" value="CRAL/TRIO N-terminal domain"/>
    <property type="match status" value="1"/>
</dbReference>
<dbReference type="PANTHER" id="PTHR45824">
    <property type="entry name" value="GH16843P"/>
    <property type="match status" value="1"/>
</dbReference>
<feature type="compositionally biased region" description="Pro residues" evidence="1">
    <location>
        <begin position="1"/>
        <end position="13"/>
    </location>
</feature>
<dbReference type="SUPFAM" id="SSF52087">
    <property type="entry name" value="CRAL/TRIO domain"/>
    <property type="match status" value="1"/>
</dbReference>
<dbReference type="SMART" id="SM01100">
    <property type="entry name" value="CRAL_TRIO_N"/>
    <property type="match status" value="1"/>
</dbReference>
<dbReference type="InterPro" id="IPR036865">
    <property type="entry name" value="CRAL-TRIO_dom_sf"/>
</dbReference>
<evidence type="ECO:0000313" key="4">
    <source>
        <dbReference type="Proteomes" id="UP000305948"/>
    </source>
</evidence>